<feature type="compositionally biased region" description="Low complexity" evidence="1">
    <location>
        <begin position="405"/>
        <end position="424"/>
    </location>
</feature>
<feature type="compositionally biased region" description="Basic and acidic residues" evidence="1">
    <location>
        <begin position="390"/>
        <end position="403"/>
    </location>
</feature>
<feature type="region of interest" description="Disordered" evidence="1">
    <location>
        <begin position="389"/>
        <end position="424"/>
    </location>
</feature>
<dbReference type="OMA" id="LPFLWMP"/>
<feature type="transmembrane region" description="Helical" evidence="2">
    <location>
        <begin position="135"/>
        <end position="153"/>
    </location>
</feature>
<feature type="transmembrane region" description="Helical" evidence="2">
    <location>
        <begin position="440"/>
        <end position="460"/>
    </location>
</feature>
<feature type="compositionally biased region" description="Low complexity" evidence="1">
    <location>
        <begin position="538"/>
        <end position="553"/>
    </location>
</feature>
<protein>
    <recommendedName>
        <fullName evidence="5">Transmembrane protein</fullName>
    </recommendedName>
</protein>
<feature type="transmembrane region" description="Helical" evidence="2">
    <location>
        <begin position="348"/>
        <end position="369"/>
    </location>
</feature>
<evidence type="ECO:0008006" key="5">
    <source>
        <dbReference type="Google" id="ProtNLM"/>
    </source>
</evidence>
<keyword evidence="2" id="KW-0812">Transmembrane</keyword>
<name>F0VK57_NEOCL</name>
<evidence type="ECO:0000256" key="1">
    <source>
        <dbReference type="SAM" id="MobiDB-lite"/>
    </source>
</evidence>
<keyword evidence="4" id="KW-1185">Reference proteome</keyword>
<keyword evidence="2" id="KW-0472">Membrane</keyword>
<organism evidence="3 4">
    <name type="scientific">Neospora caninum (strain Liverpool)</name>
    <dbReference type="NCBI Taxonomy" id="572307"/>
    <lineage>
        <taxon>Eukaryota</taxon>
        <taxon>Sar</taxon>
        <taxon>Alveolata</taxon>
        <taxon>Apicomplexa</taxon>
        <taxon>Conoidasida</taxon>
        <taxon>Coccidia</taxon>
        <taxon>Eucoccidiorida</taxon>
        <taxon>Eimeriorina</taxon>
        <taxon>Sarcocystidae</taxon>
        <taxon>Neospora</taxon>
    </lineage>
</organism>
<feature type="compositionally biased region" description="Low complexity" evidence="1">
    <location>
        <begin position="498"/>
        <end position="511"/>
    </location>
</feature>
<gene>
    <name evidence="3" type="ORF">NCLIV_048870</name>
</gene>
<evidence type="ECO:0000256" key="2">
    <source>
        <dbReference type="SAM" id="Phobius"/>
    </source>
</evidence>
<dbReference type="RefSeq" id="XP_003884488.1">
    <property type="nucleotide sequence ID" value="XM_003884439.1"/>
</dbReference>
<keyword evidence="2" id="KW-1133">Transmembrane helix</keyword>
<dbReference type="eggNOG" id="ENOG502R04W">
    <property type="taxonomic scope" value="Eukaryota"/>
</dbReference>
<dbReference type="Proteomes" id="UP000007494">
    <property type="component" value="Chromosome X"/>
</dbReference>
<dbReference type="VEuPathDB" id="ToxoDB:NCLIV_048870"/>
<dbReference type="InParanoid" id="F0VK57"/>
<evidence type="ECO:0000313" key="4">
    <source>
        <dbReference type="Proteomes" id="UP000007494"/>
    </source>
</evidence>
<reference evidence="4" key="1">
    <citation type="journal article" date="2012" name="PLoS Pathog.">
        <title>Comparative genomics of the apicomplexan parasites Toxoplasma gondii and Neospora caninum: Coccidia differing in host range and transmission strategy.</title>
        <authorList>
            <person name="Reid A.J."/>
            <person name="Vermont S.J."/>
            <person name="Cotton J.A."/>
            <person name="Harris D."/>
            <person name="Hill-Cawthorne G.A."/>
            <person name="Konen-Waisman S."/>
            <person name="Latham S.M."/>
            <person name="Mourier T."/>
            <person name="Norton R."/>
            <person name="Quail M.A."/>
            <person name="Sanders M."/>
            <person name="Shanmugam D."/>
            <person name="Sohal A."/>
            <person name="Wasmuth J.D."/>
            <person name="Brunk B."/>
            <person name="Grigg M.E."/>
            <person name="Howard J.C."/>
            <person name="Parkinson J."/>
            <person name="Roos D.S."/>
            <person name="Trees A.J."/>
            <person name="Berriman M."/>
            <person name="Pain A."/>
            <person name="Wastling J.M."/>
        </authorList>
    </citation>
    <scope>NUCLEOTIDE SEQUENCE [LARGE SCALE GENOMIC DNA]</scope>
    <source>
        <strain evidence="4">Liverpool</strain>
    </source>
</reference>
<feature type="transmembrane region" description="Helical" evidence="2">
    <location>
        <begin position="630"/>
        <end position="650"/>
    </location>
</feature>
<proteinExistence type="predicted"/>
<feature type="region of interest" description="Disordered" evidence="1">
    <location>
        <begin position="487"/>
        <end position="572"/>
    </location>
</feature>
<feature type="transmembrane region" description="Helical" evidence="2">
    <location>
        <begin position="191"/>
        <end position="214"/>
    </location>
</feature>
<dbReference type="AlphaFoldDB" id="F0VK57"/>
<feature type="transmembrane region" description="Helical" evidence="2">
    <location>
        <begin position="257"/>
        <end position="275"/>
    </location>
</feature>
<feature type="transmembrane region" description="Helical" evidence="2">
    <location>
        <begin position="322"/>
        <end position="342"/>
    </location>
</feature>
<dbReference type="EMBL" id="FR823391">
    <property type="protein sequence ID" value="CBZ54458.1"/>
    <property type="molecule type" value="Genomic_DNA"/>
</dbReference>
<evidence type="ECO:0000313" key="3">
    <source>
        <dbReference type="EMBL" id="CBZ54458.1"/>
    </source>
</evidence>
<feature type="transmembrane region" description="Helical" evidence="2">
    <location>
        <begin position="90"/>
        <end position="107"/>
    </location>
</feature>
<feature type="compositionally biased region" description="Basic and acidic residues" evidence="1">
    <location>
        <begin position="557"/>
        <end position="572"/>
    </location>
</feature>
<accession>F0VK57</accession>
<sequence>MGLLAPDVLCTLLVVFFIFRVGSFLHLWRLWTSGLAIPVGVAPSTRKGPGGRGDKKEGAAVRTVSLWPVARLAGLGVLDGFQELRDASNFLLTSLGCTAAVALLQLFKYGASPGVRTPSPASRAGASLPTSPEGYPGGMAPLPLLIVAFFAFVRMQWITHRRFLAARRQLPLGHRTATAVLFAKAKDEERLGLGHGFFVGGAVALALVTDIFGVTQRFEFASLLPAYFRELWNPLVDSAVFCDSAFDRQRLAFLERVWPFFLFGVKAAFVAFLAFEGSVLAAPVQVETNLIAVALYKPDYVQPGTEDVVQRLQVPFVHLERVAIPLLIVLPFLWMPGVYASFLAETSLSSLGFGGLRLFLACVAALLLLRRAKLATQVSAVLAVSSKESAQTEDRPQTEEKKAAKSSATGAPSSAPVSSPASPSPAVHPSRSLLFRLLDLLGLPARLLLLVAFSSLLLLLQAQHGRDSPFLPSGSVVSTSGVRNAAPSLETPNAPLFSAPAPASASSCSASRRPEEAGQGASGSESCAPSPHASEAWPPSRDSTPDSSPSAATVGPEGKRKTTAEPGDGRSEKNPTCALLWIFLGNADQRRLALQTLGGVSLREKILWIRRAARVLPFNSPSFAPFLQQLSNVVLVGTLATAAFLFSLASNEVRRRGLQRLSIWDIQAS</sequence>
<dbReference type="OrthoDB" id="333086at2759"/>
<dbReference type="GeneID" id="13442389"/>